<feature type="region of interest" description="Disordered" evidence="1">
    <location>
        <begin position="182"/>
        <end position="203"/>
    </location>
</feature>
<feature type="region of interest" description="Disordered" evidence="1">
    <location>
        <begin position="1"/>
        <end position="41"/>
    </location>
</feature>
<accession>A0ABR3ZI39</accession>
<evidence type="ECO:0000313" key="3">
    <source>
        <dbReference type="EMBL" id="KAL1899977.1"/>
    </source>
</evidence>
<comment type="caution">
    <text evidence="3">The sequence shown here is derived from an EMBL/GenBank/DDBJ whole genome shotgun (WGS) entry which is preliminary data.</text>
</comment>
<evidence type="ECO:0000259" key="2">
    <source>
        <dbReference type="Pfam" id="PF24803"/>
    </source>
</evidence>
<organism evidence="3 4">
    <name type="scientific">Ceratocystis pirilliformis</name>
    <dbReference type="NCBI Taxonomy" id="259994"/>
    <lineage>
        <taxon>Eukaryota</taxon>
        <taxon>Fungi</taxon>
        <taxon>Dikarya</taxon>
        <taxon>Ascomycota</taxon>
        <taxon>Pezizomycotina</taxon>
        <taxon>Sordariomycetes</taxon>
        <taxon>Hypocreomycetidae</taxon>
        <taxon>Microascales</taxon>
        <taxon>Ceratocystidaceae</taxon>
        <taxon>Ceratocystis</taxon>
    </lineage>
</organism>
<evidence type="ECO:0000313" key="4">
    <source>
        <dbReference type="Proteomes" id="UP001583280"/>
    </source>
</evidence>
<dbReference type="PANTHER" id="PTHR37019:SF1">
    <property type="entry name" value="EXPERA DOMAIN-CONTAINING PROTEIN"/>
    <property type="match status" value="1"/>
</dbReference>
<keyword evidence="4" id="KW-1185">Reference proteome</keyword>
<protein>
    <recommendedName>
        <fullName evidence="2">DUF7704 domain-containing protein</fullName>
    </recommendedName>
</protein>
<sequence>MSTAIPTSPRSPAPNMTSIMGAPPQTPKSKSRGPSMYGPVTPTTVAESWRLVDGDFESFDAHFLPETTSPHKLGGGTPSFRSSASFPASDEGLDMSQRTVEFTEDERAFRDLREPMEPTLTPGRRRLLRAEEVTRGYDDQLTTPRRGDDGLRENQIRYRQKQQQRHQCAMSEYENAELDHNHDCDEDYTHAPPPPRRRSQNTQATKAVLQDVLPGFIFETLTWTLGLIGHALRFVQKPLAALLAVYLFASGLLFLQSILTNSLVSTLSPLCRVPGISSLDVCSSPLINKNGILAQVEFESLMSVQGKFEHVLEKSSSGVSLPLEMKQSEMAVRDLRALVHYSDLPARDEIVTHFDGYIDIARKTARHLQLFNTHVGTAVDAVISINRWTLRFLDSARSVEGSNGFDSGFGGVDGGQARNSVVKALMMPIEIVVGGVPAHRFSEAVLLEKYIEHTAYVSDHIARLIVEAQYVLGLLTSAEDHLLLIYAVASREERAVASQRDAVKWSLRTLIGANNKALHGFDEQLALLRRVDNQRSQAVAQVLELIVELESMQASLETLRDRVAAPELAQQTMGGAKIPLQVHIDTIERGIERLNMARGRIRSADNEKLQQVLEHGGTVGRMSEADSHIAVVMSSTLVTATSTFPAFVRLALTIFEPLTALNGAYLALWDAPALIQVLPRTLDGTVPEPPADSAYIFSRIAAGWLLHAALGRAVLRIADDAQLWHAVGAAMLLSDAVFVHATLQGVGGLERWARLHEWSVKEMAANVVTFGMLAIRLWVVGSGGMGKVKAL</sequence>
<dbReference type="PANTHER" id="PTHR37019">
    <property type="entry name" value="CHROMOSOME 1, WHOLE GENOME SHOTGUN SEQUENCE"/>
    <property type="match status" value="1"/>
</dbReference>
<gene>
    <name evidence="3" type="ORF">Cpir12675_001201</name>
</gene>
<reference evidence="3 4" key="1">
    <citation type="journal article" date="2024" name="IMA Fungus">
        <title>IMA Genome - F19 : A genome assembly and annotation guide to empower mycologists, including annotated draft genome sequences of Ceratocystis pirilliformis, Diaporthe australafricana, Fusarium ophioides, Paecilomyces lecythidis, and Sporothrix stenoceras.</title>
        <authorList>
            <person name="Aylward J."/>
            <person name="Wilson A.M."/>
            <person name="Visagie C.M."/>
            <person name="Spraker J."/>
            <person name="Barnes I."/>
            <person name="Buitendag C."/>
            <person name="Ceriani C."/>
            <person name="Del Mar Angel L."/>
            <person name="du Plessis D."/>
            <person name="Fuchs T."/>
            <person name="Gasser K."/>
            <person name="Kramer D."/>
            <person name="Li W."/>
            <person name="Munsamy K."/>
            <person name="Piso A."/>
            <person name="Price J.L."/>
            <person name="Sonnekus B."/>
            <person name="Thomas C."/>
            <person name="van der Nest A."/>
            <person name="van Dijk A."/>
            <person name="van Heerden A."/>
            <person name="van Vuuren N."/>
            <person name="Yilmaz N."/>
            <person name="Duong T.A."/>
            <person name="van der Merwe N.A."/>
            <person name="Wingfield M.J."/>
            <person name="Wingfield B.D."/>
        </authorList>
    </citation>
    <scope>NUCLEOTIDE SEQUENCE [LARGE SCALE GENOMIC DNA]</scope>
    <source>
        <strain evidence="3 4">CMW 12675</strain>
    </source>
</reference>
<proteinExistence type="predicted"/>
<evidence type="ECO:0000256" key="1">
    <source>
        <dbReference type="SAM" id="MobiDB-lite"/>
    </source>
</evidence>
<dbReference type="EMBL" id="JAWDJO010000017">
    <property type="protein sequence ID" value="KAL1899977.1"/>
    <property type="molecule type" value="Genomic_DNA"/>
</dbReference>
<name>A0ABR3ZI39_9PEZI</name>
<dbReference type="InterPro" id="IPR056121">
    <property type="entry name" value="DUF7704"/>
</dbReference>
<dbReference type="Pfam" id="PF24803">
    <property type="entry name" value="DUF7704"/>
    <property type="match status" value="1"/>
</dbReference>
<feature type="compositionally biased region" description="Polar residues" evidence="1">
    <location>
        <begin position="1"/>
        <end position="18"/>
    </location>
</feature>
<feature type="domain" description="DUF7704" evidence="2">
    <location>
        <begin position="642"/>
        <end position="777"/>
    </location>
</feature>
<dbReference type="Proteomes" id="UP001583280">
    <property type="component" value="Unassembled WGS sequence"/>
</dbReference>